<evidence type="ECO:0000256" key="2">
    <source>
        <dbReference type="PIRSR" id="PIRSR036696-1"/>
    </source>
</evidence>
<dbReference type="GO" id="GO:0004046">
    <property type="term" value="F:aminoacylase activity"/>
    <property type="evidence" value="ECO:0007669"/>
    <property type="project" value="TreeGrafter"/>
</dbReference>
<evidence type="ECO:0000256" key="1">
    <source>
        <dbReference type="ARBA" id="ARBA00022801"/>
    </source>
</evidence>
<accession>A0A0L7KRB3</accession>
<dbReference type="Gene3D" id="3.40.630.10">
    <property type="entry name" value="Zn peptidases"/>
    <property type="match status" value="2"/>
</dbReference>
<organism evidence="4 5">
    <name type="scientific">Operophtera brumata</name>
    <name type="common">Winter moth</name>
    <name type="synonym">Phalaena brumata</name>
    <dbReference type="NCBI Taxonomy" id="104452"/>
    <lineage>
        <taxon>Eukaryota</taxon>
        <taxon>Metazoa</taxon>
        <taxon>Ecdysozoa</taxon>
        <taxon>Arthropoda</taxon>
        <taxon>Hexapoda</taxon>
        <taxon>Insecta</taxon>
        <taxon>Pterygota</taxon>
        <taxon>Neoptera</taxon>
        <taxon>Endopterygota</taxon>
        <taxon>Lepidoptera</taxon>
        <taxon>Glossata</taxon>
        <taxon>Ditrysia</taxon>
        <taxon>Geometroidea</taxon>
        <taxon>Geometridae</taxon>
        <taxon>Larentiinae</taxon>
        <taxon>Operophtera</taxon>
    </lineage>
</organism>
<dbReference type="AlphaFoldDB" id="A0A0L7KRB3"/>
<dbReference type="Proteomes" id="UP000037510">
    <property type="component" value="Unassembled WGS sequence"/>
</dbReference>
<dbReference type="SUPFAM" id="SSF53187">
    <property type="entry name" value="Zn-dependent exopeptidases"/>
    <property type="match status" value="1"/>
</dbReference>
<reference evidence="4 5" key="1">
    <citation type="journal article" date="2015" name="Genome Biol. Evol.">
        <title>The genome of winter moth (Operophtera brumata) provides a genomic perspective on sexual dimorphism and phenology.</title>
        <authorList>
            <person name="Derks M.F."/>
            <person name="Smit S."/>
            <person name="Salis L."/>
            <person name="Schijlen E."/>
            <person name="Bossers A."/>
            <person name="Mateman C."/>
            <person name="Pijl A.S."/>
            <person name="de Ridder D."/>
            <person name="Groenen M.A."/>
            <person name="Visser M.E."/>
            <person name="Megens H.J."/>
        </authorList>
    </citation>
    <scope>NUCLEOTIDE SEQUENCE [LARGE SCALE GENOMIC DNA]</scope>
    <source>
        <strain evidence="4">WM2013NL</strain>
        <tissue evidence="4">Head and thorax</tissue>
    </source>
</reference>
<feature type="binding site" evidence="3">
    <location>
        <position position="57"/>
    </location>
    <ligand>
        <name>Zn(2+)</name>
        <dbReference type="ChEBI" id="CHEBI:29105"/>
        <label>1</label>
    </ligand>
</feature>
<keyword evidence="3" id="KW-0479">Metal-binding</keyword>
<dbReference type="InterPro" id="IPR052083">
    <property type="entry name" value="Aminoacylase-1_M20A"/>
</dbReference>
<dbReference type="PANTHER" id="PTHR45892:SF1">
    <property type="entry name" value="AMINOACYLASE-1"/>
    <property type="match status" value="1"/>
</dbReference>
<protein>
    <submittedName>
        <fullName evidence="4">Aminoacylase-1</fullName>
    </submittedName>
</protein>
<feature type="binding site" evidence="3">
    <location>
        <position position="66"/>
    </location>
    <ligand>
        <name>Zn(2+)</name>
        <dbReference type="ChEBI" id="CHEBI:29105"/>
        <label>2</label>
    </ligand>
</feature>
<keyword evidence="3" id="KW-0862">Zinc</keyword>
<dbReference type="PANTHER" id="PTHR45892">
    <property type="entry name" value="AMINOACYLASE-1"/>
    <property type="match status" value="1"/>
</dbReference>
<dbReference type="InterPro" id="IPR001261">
    <property type="entry name" value="ArgE/DapE_CS"/>
</dbReference>
<evidence type="ECO:0000313" key="4">
    <source>
        <dbReference type="EMBL" id="KOB65554.1"/>
    </source>
</evidence>
<proteinExistence type="predicted"/>
<dbReference type="InterPro" id="IPR002933">
    <property type="entry name" value="Peptidase_M20"/>
</dbReference>
<feature type="binding site" evidence="3">
    <location>
        <position position="128"/>
    </location>
    <ligand>
        <name>Zn(2+)</name>
        <dbReference type="ChEBI" id="CHEBI:29105"/>
        <label>1</label>
    </ligand>
</feature>
<feature type="active site" description="Proton acceptor" evidence="2">
    <location>
        <position position="100"/>
    </location>
</feature>
<dbReference type="Gene3D" id="1.10.150.900">
    <property type="match status" value="1"/>
</dbReference>
<dbReference type="EMBL" id="JTDY01006982">
    <property type="protein sequence ID" value="KOB65554.1"/>
    <property type="molecule type" value="Genomic_DNA"/>
</dbReference>
<keyword evidence="1" id="KW-0378">Hydrolase</keyword>
<gene>
    <name evidence="4" type="ORF">OBRU01_22620</name>
</gene>
<feature type="non-terminal residue" evidence="4">
    <location>
        <position position="1"/>
    </location>
</feature>
<feature type="binding site" evidence="3">
    <location>
        <position position="101"/>
    </location>
    <ligand>
        <name>Zn(2+)</name>
        <dbReference type="ChEBI" id="CHEBI:29105"/>
        <label>2</label>
    </ligand>
</feature>
<comment type="cofactor">
    <cofactor evidence="3">
        <name>Zn(2+)</name>
        <dbReference type="ChEBI" id="CHEBI:29105"/>
    </cofactor>
    <text evidence="3">Binds 2 Zn(2+) ions per subunit.</text>
</comment>
<dbReference type="GO" id="GO:0046872">
    <property type="term" value="F:metal ion binding"/>
    <property type="evidence" value="ECO:0007669"/>
    <property type="project" value="UniProtKB-KW"/>
</dbReference>
<comment type="caution">
    <text evidence="4">The sequence shown here is derived from an EMBL/GenBank/DDBJ whole genome shotgun (WGS) entry which is preliminary data.</text>
</comment>
<feature type="binding site" evidence="3">
    <location>
        <position position="66"/>
    </location>
    <ligand>
        <name>Zn(2+)</name>
        <dbReference type="ChEBI" id="CHEBI:29105"/>
        <label>1</label>
    </ligand>
</feature>
<dbReference type="PROSITE" id="PS00758">
    <property type="entry name" value="ARGE_DAPE_CPG2_1"/>
    <property type="match status" value="1"/>
</dbReference>
<evidence type="ECO:0000256" key="3">
    <source>
        <dbReference type="PIRSR" id="PIRSR036696-2"/>
    </source>
</evidence>
<dbReference type="STRING" id="104452.A0A0L7KRB3"/>
<feature type="binding site" evidence="3">
    <location>
        <position position="240"/>
    </location>
    <ligand>
        <name>Zn(2+)</name>
        <dbReference type="ChEBI" id="CHEBI:29105"/>
        <label>2</label>
    </ligand>
</feature>
<sequence>FNPSFVPLDECVKYLRDQATALGLPVQVFEPIPKKPVLVMTWEGLEPTLPSILLNSHMDVVPVFEDMKSVAIQYIEAIRRLKAKGIQLKRTVHLSFVPDEEIGGRTGMAEFVKTQDFKNLKVGFALDEGIASPGEEFLLFNGERTIYHVRVTCPGKSGHGSLLLPDNAGEKLSQWCAEAGAGVSVEFTQKDNFVSPTVLDDSNLYWVAFKGAADKLRYLREKGIPALGFSPMSNTEPGLHEHDERLKLDVFLRGIQIYEALVPAIANV</sequence>
<dbReference type="Pfam" id="PF01546">
    <property type="entry name" value="Peptidase_M20"/>
    <property type="match status" value="1"/>
</dbReference>
<feature type="active site" evidence="2">
    <location>
        <position position="59"/>
    </location>
</feature>
<dbReference type="PIRSF" id="PIRSF036696">
    <property type="entry name" value="ACY-1"/>
    <property type="match status" value="1"/>
</dbReference>
<evidence type="ECO:0000313" key="5">
    <source>
        <dbReference type="Proteomes" id="UP000037510"/>
    </source>
</evidence>
<keyword evidence="5" id="KW-1185">Reference proteome</keyword>
<name>A0A0L7KRB3_OPEBR</name>